<feature type="region of interest" description="Disordered" evidence="6">
    <location>
        <begin position="219"/>
        <end position="259"/>
    </location>
</feature>
<dbReference type="Gene3D" id="4.10.280.10">
    <property type="entry name" value="Helix-loop-helix DNA-binding domain"/>
    <property type="match status" value="1"/>
</dbReference>
<evidence type="ECO:0000256" key="3">
    <source>
        <dbReference type="ARBA" id="ARBA00023125"/>
    </source>
</evidence>
<comment type="subcellular location">
    <subcellularLocation>
        <location evidence="1">Nucleus</location>
    </subcellularLocation>
</comment>
<proteinExistence type="predicted"/>
<dbReference type="CDD" id="cd11404">
    <property type="entry name" value="bHLHzip_Mlx_like"/>
    <property type="match status" value="1"/>
</dbReference>
<dbReference type="PANTHER" id="PTHR15741">
    <property type="entry name" value="BASIC HELIX-LOOP-HELIX ZIP TRANSCRIPTION FACTOR"/>
    <property type="match status" value="1"/>
</dbReference>
<dbReference type="SMART" id="SM00353">
    <property type="entry name" value="HLH"/>
    <property type="match status" value="1"/>
</dbReference>
<keyword evidence="4" id="KW-0804">Transcription</keyword>
<name>A0A8E2JUE1_9PEZI</name>
<dbReference type="Pfam" id="PF00010">
    <property type="entry name" value="HLH"/>
    <property type="match status" value="1"/>
</dbReference>
<dbReference type="SUPFAM" id="SSF47459">
    <property type="entry name" value="HLH, helix-loop-helix DNA-binding domain"/>
    <property type="match status" value="1"/>
</dbReference>
<dbReference type="GO" id="GO:0005634">
    <property type="term" value="C:nucleus"/>
    <property type="evidence" value="ECO:0007669"/>
    <property type="project" value="UniProtKB-SubCell"/>
</dbReference>
<feature type="compositionally biased region" description="Polar residues" evidence="6">
    <location>
        <begin position="243"/>
        <end position="256"/>
    </location>
</feature>
<evidence type="ECO:0000259" key="7">
    <source>
        <dbReference type="PROSITE" id="PS50888"/>
    </source>
</evidence>
<evidence type="ECO:0000313" key="8">
    <source>
        <dbReference type="EMBL" id="OCL09529.1"/>
    </source>
</evidence>
<evidence type="ECO:0000256" key="6">
    <source>
        <dbReference type="SAM" id="MobiDB-lite"/>
    </source>
</evidence>
<dbReference type="Proteomes" id="UP000250140">
    <property type="component" value="Unassembled WGS sequence"/>
</dbReference>
<evidence type="ECO:0000256" key="4">
    <source>
        <dbReference type="ARBA" id="ARBA00023163"/>
    </source>
</evidence>
<dbReference type="GO" id="GO:0000981">
    <property type="term" value="F:DNA-binding transcription factor activity, RNA polymerase II-specific"/>
    <property type="evidence" value="ECO:0007669"/>
    <property type="project" value="TreeGrafter"/>
</dbReference>
<dbReference type="InterPro" id="IPR036638">
    <property type="entry name" value="HLH_DNA-bd_sf"/>
</dbReference>
<dbReference type="EMBL" id="KV749418">
    <property type="protein sequence ID" value="OCL09529.1"/>
    <property type="molecule type" value="Genomic_DNA"/>
</dbReference>
<reference evidence="8 9" key="1">
    <citation type="journal article" date="2016" name="Nat. Commun.">
        <title>Ectomycorrhizal ecology is imprinted in the genome of the dominant symbiotic fungus Cenococcum geophilum.</title>
        <authorList>
            <consortium name="DOE Joint Genome Institute"/>
            <person name="Peter M."/>
            <person name="Kohler A."/>
            <person name="Ohm R.A."/>
            <person name="Kuo A."/>
            <person name="Krutzmann J."/>
            <person name="Morin E."/>
            <person name="Arend M."/>
            <person name="Barry K.W."/>
            <person name="Binder M."/>
            <person name="Choi C."/>
            <person name="Clum A."/>
            <person name="Copeland A."/>
            <person name="Grisel N."/>
            <person name="Haridas S."/>
            <person name="Kipfer T."/>
            <person name="LaButti K."/>
            <person name="Lindquist E."/>
            <person name="Lipzen A."/>
            <person name="Maire R."/>
            <person name="Meier B."/>
            <person name="Mihaltcheva S."/>
            <person name="Molinier V."/>
            <person name="Murat C."/>
            <person name="Poggeler S."/>
            <person name="Quandt C.A."/>
            <person name="Sperisen C."/>
            <person name="Tritt A."/>
            <person name="Tisserant E."/>
            <person name="Crous P.W."/>
            <person name="Henrissat B."/>
            <person name="Nehls U."/>
            <person name="Egli S."/>
            <person name="Spatafora J.W."/>
            <person name="Grigoriev I.V."/>
            <person name="Martin F.M."/>
        </authorList>
    </citation>
    <scope>NUCLEOTIDE SEQUENCE [LARGE SCALE GENOMIC DNA]</scope>
    <source>
        <strain evidence="8 9">CBS 207.34</strain>
    </source>
</reference>
<dbReference type="PANTHER" id="PTHR15741:SF27">
    <property type="entry name" value="TRANSCRIPTION FACTOR AP-4"/>
    <property type="match status" value="1"/>
</dbReference>
<dbReference type="AlphaFoldDB" id="A0A8E2JUE1"/>
<feature type="compositionally biased region" description="Basic residues" evidence="6">
    <location>
        <begin position="330"/>
        <end position="340"/>
    </location>
</feature>
<dbReference type="GO" id="GO:0046983">
    <property type="term" value="F:protein dimerization activity"/>
    <property type="evidence" value="ECO:0007669"/>
    <property type="project" value="InterPro"/>
</dbReference>
<dbReference type="PROSITE" id="PS50888">
    <property type="entry name" value="BHLH"/>
    <property type="match status" value="1"/>
</dbReference>
<dbReference type="InterPro" id="IPR052207">
    <property type="entry name" value="Max-like/E-box_TFs"/>
</dbReference>
<protein>
    <recommendedName>
        <fullName evidence="7">BHLH domain-containing protein</fullName>
    </recommendedName>
</protein>
<dbReference type="GO" id="GO:0000978">
    <property type="term" value="F:RNA polymerase II cis-regulatory region sequence-specific DNA binding"/>
    <property type="evidence" value="ECO:0007669"/>
    <property type="project" value="TreeGrafter"/>
</dbReference>
<keyword evidence="2" id="KW-0805">Transcription regulation</keyword>
<keyword evidence="3" id="KW-0238">DNA-binding</keyword>
<gene>
    <name evidence="8" type="ORF">AOQ84DRAFT_20130</name>
</gene>
<feature type="compositionally biased region" description="Acidic residues" evidence="6">
    <location>
        <begin position="308"/>
        <end position="325"/>
    </location>
</feature>
<organism evidence="8 9">
    <name type="scientific">Glonium stellatum</name>
    <dbReference type="NCBI Taxonomy" id="574774"/>
    <lineage>
        <taxon>Eukaryota</taxon>
        <taxon>Fungi</taxon>
        <taxon>Dikarya</taxon>
        <taxon>Ascomycota</taxon>
        <taxon>Pezizomycotina</taxon>
        <taxon>Dothideomycetes</taxon>
        <taxon>Pleosporomycetidae</taxon>
        <taxon>Gloniales</taxon>
        <taxon>Gloniaceae</taxon>
        <taxon>Glonium</taxon>
    </lineage>
</organism>
<dbReference type="InterPro" id="IPR011598">
    <property type="entry name" value="bHLH_dom"/>
</dbReference>
<feature type="compositionally biased region" description="Basic and acidic residues" evidence="6">
    <location>
        <begin position="391"/>
        <end position="409"/>
    </location>
</feature>
<evidence type="ECO:0000256" key="2">
    <source>
        <dbReference type="ARBA" id="ARBA00023015"/>
    </source>
</evidence>
<feature type="region of interest" description="Disordered" evidence="6">
    <location>
        <begin position="274"/>
        <end position="409"/>
    </location>
</feature>
<feature type="compositionally biased region" description="Basic and acidic residues" evidence="6">
    <location>
        <begin position="343"/>
        <end position="354"/>
    </location>
</feature>
<feature type="region of interest" description="Disordered" evidence="6">
    <location>
        <begin position="100"/>
        <end position="122"/>
    </location>
</feature>
<keyword evidence="5" id="KW-0539">Nucleus</keyword>
<evidence type="ECO:0000256" key="5">
    <source>
        <dbReference type="ARBA" id="ARBA00023242"/>
    </source>
</evidence>
<dbReference type="OrthoDB" id="5778525at2759"/>
<keyword evidence="9" id="KW-1185">Reference proteome</keyword>
<feature type="domain" description="BHLH" evidence="7">
    <location>
        <begin position="400"/>
        <end position="451"/>
    </location>
</feature>
<accession>A0A8E2JUE1</accession>
<evidence type="ECO:0000313" key="9">
    <source>
        <dbReference type="Proteomes" id="UP000250140"/>
    </source>
</evidence>
<sequence>MDPSHPPAKLPSPFGYTFNADFAAPSEGFSTGAPPLLSETENQSLADFFNNTNPFHTEDYLNTSFQSKDALPDFDWPYEPPPTIHGVSTTVPDAPHSLHGFHDGHGFASSSNRRRSNMPSDDELRAASALFNNAQSSQATHLSPGVAYSNQNIIYDLNPLPDSSVPSPRPLSSSFYQSPSVSASHSHIPEQLAALLPNHAENGSIDASIAAQFAQVPQLNQPLQQSESHRPRLKRPYAFGSDNAFNPTGYIVSSPQDTEDAVTRRLMHDLHTLQPSTKDVAPSAESTQPSSPVAPRRMPIGLVPLGGDEADQSEDETSDDSDEQNDAQPTKKRRKSKHIQQSRPRDESVDEKSPTTRRKSQSLSRSNKARKASQDDNSRRKRKSPSASQKAQRENLTEEQKRSNHILSEQKRRNLIKHGFEELHDLVPELRNGGLSKSNVLMEAASFLEELIKGNRAVSLTLQNMVAG</sequence>
<evidence type="ECO:0000256" key="1">
    <source>
        <dbReference type="ARBA" id="ARBA00004123"/>
    </source>
</evidence>